<dbReference type="RefSeq" id="XP_029106339.1">
    <property type="nucleotide sequence ID" value="XM_029250506.1"/>
</dbReference>
<evidence type="ECO:0000256" key="4">
    <source>
        <dbReference type="ARBA" id="ARBA00022963"/>
    </source>
</evidence>
<reference evidence="9 10" key="1">
    <citation type="submission" date="2019-04" db="EMBL/GenBank/DDBJ databases">
        <authorList>
            <consortium name="Wellcome Sanger Institute Data Sharing"/>
        </authorList>
    </citation>
    <scope>NUCLEOTIDE SEQUENCE [LARGE SCALE GENOMIC DNA]</scope>
</reference>
<evidence type="ECO:0000256" key="2">
    <source>
        <dbReference type="ARBA" id="ARBA00009348"/>
    </source>
</evidence>
<dbReference type="GO" id="GO:0016020">
    <property type="term" value="C:membrane"/>
    <property type="evidence" value="ECO:0007669"/>
    <property type="project" value="TreeGrafter"/>
</dbReference>
<feature type="compositionally biased region" description="Basic and acidic residues" evidence="7">
    <location>
        <begin position="12"/>
        <end position="21"/>
    </location>
</feature>
<dbReference type="KEGG" id="sfm:114910240"/>
<dbReference type="AlphaFoldDB" id="A0A8C9UAQ0"/>
<dbReference type="GeneID" id="114910240"/>
<dbReference type="EC" id="3.2.1.18" evidence="3"/>
<dbReference type="GO" id="GO:0005737">
    <property type="term" value="C:cytoplasm"/>
    <property type="evidence" value="ECO:0007669"/>
    <property type="project" value="TreeGrafter"/>
</dbReference>
<dbReference type="OrthoDB" id="2739686at2759"/>
<dbReference type="InterPro" id="IPR011040">
    <property type="entry name" value="Sialidase"/>
</dbReference>
<evidence type="ECO:0000256" key="5">
    <source>
        <dbReference type="ARBA" id="ARBA00023277"/>
    </source>
</evidence>
<keyword evidence="5" id="KW-0119">Carbohydrate metabolism</keyword>
<dbReference type="CDD" id="cd15482">
    <property type="entry name" value="Sialidase_non-viral"/>
    <property type="match status" value="1"/>
</dbReference>
<dbReference type="SUPFAM" id="SSF50939">
    <property type="entry name" value="Sialidases"/>
    <property type="match status" value="1"/>
</dbReference>
<evidence type="ECO:0000259" key="8">
    <source>
        <dbReference type="Pfam" id="PF13088"/>
    </source>
</evidence>
<evidence type="ECO:0000256" key="3">
    <source>
        <dbReference type="ARBA" id="ARBA00012733"/>
    </source>
</evidence>
<sequence>MGNTASGGYRTAAERARTTVFQQEREGGVTYRIPSLLRLPEGGDLLAFAEKRATARDTDALWLVMRRGQVSHDSVQWLPMQELQDATLPGHRAMNPCPVYERDSGTLFLFFICVPTKMSESHQIRTRKNAARLCYVMSTNQGQNWSAVADLTERVIGEREKYWATFAVGPGHGIQTASGNLIIPAYAYHIDSWCLRVPCPWTVQPHAFYYYSTDRGKTWLVGHTVHRKSCECEMAEVVDHEGKGHMYCNARNRGFRRVEALAETNSTGFGKSGLAPKLVEQHHGCQGSVIGFPAPKPYLEKHSKESTKPTDSLTWLLFSHPTDRRRRRNLGVYLNKRPLQGSNWEEPWIINRGPSGYSDLVYCEDKELFVCLMECGEKSEVEQIASMCFSLSDVLETTGKKAEIQ</sequence>
<keyword evidence="10" id="KW-1185">Reference proteome</keyword>
<dbReference type="Pfam" id="PF13088">
    <property type="entry name" value="BNR_2"/>
    <property type="match status" value="1"/>
</dbReference>
<feature type="domain" description="Sialidase" evidence="8">
    <location>
        <begin position="43"/>
        <end position="367"/>
    </location>
</feature>
<comment type="catalytic activity">
    <reaction evidence="1">
        <text>Hydrolysis of alpha-(2-&gt;3)-, alpha-(2-&gt;6)-, alpha-(2-&gt;8)- glycosidic linkages of terminal sialic acid residues in oligosaccharides, glycoproteins, glycolipids, colominic acid and synthetic substrates.</text>
        <dbReference type="EC" id="3.2.1.18"/>
    </reaction>
</comment>
<reference evidence="9" key="3">
    <citation type="submission" date="2025-09" db="UniProtKB">
        <authorList>
            <consortium name="Ensembl"/>
        </authorList>
    </citation>
    <scope>IDENTIFICATION</scope>
</reference>
<evidence type="ECO:0000256" key="7">
    <source>
        <dbReference type="SAM" id="MobiDB-lite"/>
    </source>
</evidence>
<keyword evidence="4" id="KW-0443">Lipid metabolism</keyword>
<name>A0A8C9UAQ0_SCLFO</name>
<comment type="similarity">
    <text evidence="2">Belongs to the glycosyl hydrolase 33 family.</text>
</comment>
<dbReference type="Gene3D" id="2.120.10.10">
    <property type="match status" value="1"/>
</dbReference>
<dbReference type="PANTHER" id="PTHR10628:SF23">
    <property type="entry name" value="SIALIDASE-3"/>
    <property type="match status" value="1"/>
</dbReference>
<dbReference type="GO" id="GO:0004308">
    <property type="term" value="F:exo-alpha-sialidase activity"/>
    <property type="evidence" value="ECO:0007669"/>
    <property type="project" value="UniProtKB-EC"/>
</dbReference>
<dbReference type="GO" id="GO:0009313">
    <property type="term" value="P:oligosaccharide catabolic process"/>
    <property type="evidence" value="ECO:0007669"/>
    <property type="project" value="TreeGrafter"/>
</dbReference>
<gene>
    <name evidence="9" type="primary">LOC114910240</name>
</gene>
<feature type="region of interest" description="Disordered" evidence="7">
    <location>
        <begin position="1"/>
        <end position="21"/>
    </location>
</feature>
<keyword evidence="4" id="KW-0442">Lipid degradation</keyword>
<protein>
    <recommendedName>
        <fullName evidence="3">exo-alpha-sialidase</fullName>
        <ecNumber evidence="3">3.2.1.18</ecNumber>
    </recommendedName>
</protein>
<dbReference type="Ensembl" id="ENSSFOT00015042082.1">
    <property type="protein sequence ID" value="ENSSFOP00015061474.1"/>
    <property type="gene ID" value="ENSSFOG00015031770.1"/>
</dbReference>
<evidence type="ECO:0000313" key="10">
    <source>
        <dbReference type="Proteomes" id="UP000694397"/>
    </source>
</evidence>
<dbReference type="InterPro" id="IPR026856">
    <property type="entry name" value="Sialidase_fam"/>
</dbReference>
<evidence type="ECO:0000256" key="6">
    <source>
        <dbReference type="ARBA" id="ARBA00023295"/>
    </source>
</evidence>
<keyword evidence="6" id="KW-0378">Hydrolase</keyword>
<organism evidence="9 10">
    <name type="scientific">Scleropages formosus</name>
    <name type="common">Asian bonytongue</name>
    <name type="synonym">Osteoglossum formosum</name>
    <dbReference type="NCBI Taxonomy" id="113540"/>
    <lineage>
        <taxon>Eukaryota</taxon>
        <taxon>Metazoa</taxon>
        <taxon>Chordata</taxon>
        <taxon>Craniata</taxon>
        <taxon>Vertebrata</taxon>
        <taxon>Euteleostomi</taxon>
        <taxon>Actinopterygii</taxon>
        <taxon>Neopterygii</taxon>
        <taxon>Teleostei</taxon>
        <taxon>Osteoglossocephala</taxon>
        <taxon>Osteoglossomorpha</taxon>
        <taxon>Osteoglossiformes</taxon>
        <taxon>Osteoglossidae</taxon>
        <taxon>Scleropages</taxon>
    </lineage>
</organism>
<dbReference type="GO" id="GO:0006689">
    <property type="term" value="P:ganglioside catabolic process"/>
    <property type="evidence" value="ECO:0007669"/>
    <property type="project" value="TreeGrafter"/>
</dbReference>
<dbReference type="GeneTree" id="ENSGT00950000182944"/>
<keyword evidence="6" id="KW-0326">Glycosidase</keyword>
<evidence type="ECO:0000313" key="9">
    <source>
        <dbReference type="Ensembl" id="ENSSFOP00015061474.1"/>
    </source>
</evidence>
<dbReference type="PANTHER" id="PTHR10628">
    <property type="entry name" value="SIALIDASE"/>
    <property type="match status" value="1"/>
</dbReference>
<accession>A0A8C9UAQ0</accession>
<proteinExistence type="inferred from homology"/>
<dbReference type="InterPro" id="IPR036278">
    <property type="entry name" value="Sialidase_sf"/>
</dbReference>
<evidence type="ECO:0000256" key="1">
    <source>
        <dbReference type="ARBA" id="ARBA00000427"/>
    </source>
</evidence>
<reference evidence="9" key="2">
    <citation type="submission" date="2025-08" db="UniProtKB">
        <authorList>
            <consortium name="Ensembl"/>
        </authorList>
    </citation>
    <scope>IDENTIFICATION</scope>
</reference>
<dbReference type="Proteomes" id="UP000694397">
    <property type="component" value="Chromosome 3"/>
</dbReference>